<organism evidence="1 2">
    <name type="scientific">Paenibacillus ferrarius</name>
    <dbReference type="NCBI Taxonomy" id="1469647"/>
    <lineage>
        <taxon>Bacteria</taxon>
        <taxon>Bacillati</taxon>
        <taxon>Bacillota</taxon>
        <taxon>Bacilli</taxon>
        <taxon>Bacillales</taxon>
        <taxon>Paenibacillaceae</taxon>
        <taxon>Paenibacillus</taxon>
    </lineage>
</organism>
<accession>A0A1V4HSE5</accession>
<comment type="caution">
    <text evidence="1">The sequence shown here is derived from an EMBL/GenBank/DDBJ whole genome shotgun (WGS) entry which is preliminary data.</text>
</comment>
<reference evidence="2" key="1">
    <citation type="submission" date="2016-07" db="EMBL/GenBank/DDBJ databases">
        <authorList>
            <person name="Florea S."/>
            <person name="Webb J.S."/>
            <person name="Jaromczyk J."/>
            <person name="Schardl C.L."/>
        </authorList>
    </citation>
    <scope>NUCLEOTIDE SEQUENCE [LARGE SCALE GENOMIC DNA]</scope>
    <source>
        <strain evidence="2">CY1</strain>
    </source>
</reference>
<gene>
    <name evidence="1" type="ORF">BC351_01105</name>
</gene>
<name>A0A1V4HSE5_9BACL</name>
<dbReference type="OrthoDB" id="2536029at2"/>
<dbReference type="AlphaFoldDB" id="A0A1V4HSE5"/>
<keyword evidence="2" id="KW-1185">Reference proteome</keyword>
<evidence type="ECO:0000313" key="2">
    <source>
        <dbReference type="Proteomes" id="UP000190626"/>
    </source>
</evidence>
<sequence>MKTNIFIPEKINAGFQNRTDTYTKKLAYVIYFDQKGVLRKESSWNGWRDKSIDNVIHDNIPTSGFVLNKKAGGYSTGWNHRQTYVRVYDPRDFEFEISISNLLYILENTNSIKGKGLEGDFVYGFDGKDLLLIPTSSPDYIEISQFNKILHEKNYVKSKELVIGGTYKSKDNTEYIYMGRFDLKDTKSERVEVKNGNGNYGRTYNYVNHNVNKGKYYFFTTGVREGYDGNKYLSMLTLKSLGDKFIETTSTECVDNYAELFEYLERSTDYSHYDKTKDEHVPFTLDEFKEFVSEKKLDSYSYNRRFTLRTSGYNKEEIHFNNDKKEYYKQGTYISNKGYEEFPIGDIEQVFNKFEPIYKNEYLENGKLYRRVTSW</sequence>
<dbReference type="Proteomes" id="UP000190626">
    <property type="component" value="Unassembled WGS sequence"/>
</dbReference>
<dbReference type="EMBL" id="MBTG01000001">
    <property type="protein sequence ID" value="OPH61869.1"/>
    <property type="molecule type" value="Genomic_DNA"/>
</dbReference>
<protein>
    <submittedName>
        <fullName evidence="1">Uncharacterized protein</fullName>
    </submittedName>
</protein>
<evidence type="ECO:0000313" key="1">
    <source>
        <dbReference type="EMBL" id="OPH61869.1"/>
    </source>
</evidence>
<dbReference type="STRING" id="1469647.BC351_01105"/>
<dbReference type="RefSeq" id="WP_079408870.1">
    <property type="nucleotide sequence ID" value="NZ_MBTG01000001.1"/>
</dbReference>
<proteinExistence type="predicted"/>